<evidence type="ECO:0000313" key="9">
    <source>
        <dbReference type="EMBL" id="XBO45557.1"/>
    </source>
</evidence>
<name>A0AAU7JYQ1_9MICO</name>
<evidence type="ECO:0000256" key="6">
    <source>
        <dbReference type="ARBA" id="ARBA00023136"/>
    </source>
</evidence>
<feature type="domain" description="SSD" evidence="8">
    <location>
        <begin position="575"/>
        <end position="685"/>
    </location>
</feature>
<dbReference type="AlphaFoldDB" id="A0AAU7JYQ1"/>
<keyword evidence="5 7" id="KW-1133">Transmembrane helix</keyword>
<feature type="transmembrane region" description="Helical" evidence="7">
    <location>
        <begin position="191"/>
        <end position="209"/>
    </location>
</feature>
<comment type="similarity">
    <text evidence="2">Belongs to the resistance-nodulation-cell division (RND) (TC 2.A.6) family. MmpL subfamily.</text>
</comment>
<comment type="subcellular location">
    <subcellularLocation>
        <location evidence="1">Cell membrane</location>
        <topology evidence="1">Multi-pass membrane protein</topology>
    </subcellularLocation>
</comment>
<reference evidence="9" key="1">
    <citation type="submission" date="2024-05" db="EMBL/GenBank/DDBJ databases">
        <authorList>
            <person name="Kim S."/>
            <person name="Heo J."/>
            <person name="Choi H."/>
            <person name="Choi Y."/>
            <person name="Kwon S.-W."/>
            <person name="Kim Y."/>
        </authorList>
    </citation>
    <scope>NUCLEOTIDE SEQUENCE</scope>
    <source>
        <strain evidence="9">KACC 23699</strain>
    </source>
</reference>
<evidence type="ECO:0000256" key="7">
    <source>
        <dbReference type="SAM" id="Phobius"/>
    </source>
</evidence>
<feature type="transmembrane region" description="Helical" evidence="7">
    <location>
        <begin position="382"/>
        <end position="404"/>
    </location>
</feature>
<protein>
    <submittedName>
        <fullName evidence="9">MMPL family transporter</fullName>
    </submittedName>
</protein>
<feature type="transmembrane region" description="Helical" evidence="7">
    <location>
        <begin position="527"/>
        <end position="545"/>
    </location>
</feature>
<feature type="transmembrane region" description="Helical" evidence="7">
    <location>
        <begin position="552"/>
        <end position="573"/>
    </location>
</feature>
<organism evidence="9">
    <name type="scientific">Pedococcus sp. KACC 23699</name>
    <dbReference type="NCBI Taxonomy" id="3149228"/>
    <lineage>
        <taxon>Bacteria</taxon>
        <taxon>Bacillati</taxon>
        <taxon>Actinomycetota</taxon>
        <taxon>Actinomycetes</taxon>
        <taxon>Micrococcales</taxon>
        <taxon>Intrasporangiaceae</taxon>
        <taxon>Pedococcus</taxon>
    </lineage>
</organism>
<evidence type="ECO:0000256" key="3">
    <source>
        <dbReference type="ARBA" id="ARBA00022475"/>
    </source>
</evidence>
<accession>A0AAU7JYQ1</accession>
<keyword evidence="3" id="KW-1003">Cell membrane</keyword>
<dbReference type="InterPro" id="IPR004869">
    <property type="entry name" value="MMPL_dom"/>
</dbReference>
<feature type="transmembrane region" description="Helical" evidence="7">
    <location>
        <begin position="247"/>
        <end position="268"/>
    </location>
</feature>
<proteinExistence type="inferred from homology"/>
<evidence type="ECO:0000256" key="5">
    <source>
        <dbReference type="ARBA" id="ARBA00022989"/>
    </source>
</evidence>
<dbReference type="PANTHER" id="PTHR33406:SF6">
    <property type="entry name" value="MEMBRANE PROTEIN YDGH-RELATED"/>
    <property type="match status" value="1"/>
</dbReference>
<keyword evidence="6 7" id="KW-0472">Membrane</keyword>
<feature type="domain" description="SSD" evidence="8">
    <location>
        <begin position="247"/>
        <end position="346"/>
    </location>
</feature>
<dbReference type="InterPro" id="IPR000731">
    <property type="entry name" value="SSD"/>
</dbReference>
<dbReference type="SUPFAM" id="SSF82866">
    <property type="entry name" value="Multidrug efflux transporter AcrB transmembrane domain"/>
    <property type="match status" value="2"/>
</dbReference>
<sequence length="707" mass="71870">MAGGHGFSGAGRVLGKLVGPRVKWLVVVVAVLVSAAAFAFAGEPKAVSTTAASLPDSAEAAQVTALREQLPSSGVTPAIVVYKAASGEIDTQAVTASRDRAVAAVKQWAPTGAAAAGAPASAIPPQVSQDKGTALVIVPLKADLPDQANSDAVAALRAAVRDGLPQGLTATVTGGPAFGADIGAVFDGADIKLLGATAGVVAILLLITYRSPWLWLVPLTVVGTGDQVASKALTILSRISEVRADGAVTGITSVLVFGAGTNYALLLIARYREELRRTEDRHEAMRAALGSAAPAILASGGTVTLALLSLGLADDPFARSLGYAGAMGIVIALAYALLVLPAAMVLFGRRLFWPFVPHVGTQDPSHAGAWRRIGETVTRRPVVVALASVAALVTLGLGGLSLSVGQSPNEQFLAKPEAVVGQEQLAAAFPAGTSEPTTIIAKASAADAVTTAAKGVKGVQEVRKAGGDDKLVELSAVLDASPGTTAAFDQVRALRTAVHAVPGADALVGGTDAEALDSRTTAAGDRLLLFPLILGIVVVVLLLLLRSVVAALVLVATVVATYLASMGASWFAFEHLLGYPPLAVSTPLLAFLFLVALGVDYNIFLATRAREEAAGGASARESIVMALAVTGGVITSAGILLAAVFAVLGVLPLVQLAQIGVIVGFGVLLDTLLVRSVLVPAVVSLLGERFWWPSHPADRAGSHRVRS</sequence>
<feature type="transmembrane region" description="Helical" evidence="7">
    <location>
        <begin position="657"/>
        <end position="686"/>
    </location>
</feature>
<dbReference type="InterPro" id="IPR050545">
    <property type="entry name" value="Mycobact_MmpL"/>
</dbReference>
<evidence type="ECO:0000256" key="4">
    <source>
        <dbReference type="ARBA" id="ARBA00022692"/>
    </source>
</evidence>
<gene>
    <name evidence="9" type="ORF">ABEG17_09570</name>
</gene>
<dbReference type="PROSITE" id="PS50156">
    <property type="entry name" value="SSD"/>
    <property type="match status" value="2"/>
</dbReference>
<evidence type="ECO:0000259" key="8">
    <source>
        <dbReference type="PROSITE" id="PS50156"/>
    </source>
</evidence>
<dbReference type="Gene3D" id="1.20.1640.10">
    <property type="entry name" value="Multidrug efflux transporter AcrB transmembrane domain"/>
    <property type="match status" value="2"/>
</dbReference>
<evidence type="ECO:0000256" key="1">
    <source>
        <dbReference type="ARBA" id="ARBA00004651"/>
    </source>
</evidence>
<dbReference type="RefSeq" id="WP_406833059.1">
    <property type="nucleotide sequence ID" value="NZ_CP157483.1"/>
</dbReference>
<dbReference type="PANTHER" id="PTHR33406">
    <property type="entry name" value="MEMBRANE PROTEIN MJ1562-RELATED"/>
    <property type="match status" value="1"/>
</dbReference>
<dbReference type="EMBL" id="CP157483">
    <property type="protein sequence ID" value="XBO45557.1"/>
    <property type="molecule type" value="Genomic_DNA"/>
</dbReference>
<keyword evidence="4 7" id="KW-0812">Transmembrane</keyword>
<dbReference type="GO" id="GO:0005886">
    <property type="term" value="C:plasma membrane"/>
    <property type="evidence" value="ECO:0007669"/>
    <property type="project" value="UniProtKB-SubCell"/>
</dbReference>
<feature type="transmembrane region" description="Helical" evidence="7">
    <location>
        <begin position="624"/>
        <end position="651"/>
    </location>
</feature>
<feature type="transmembrane region" description="Helical" evidence="7">
    <location>
        <begin position="323"/>
        <end position="347"/>
    </location>
</feature>
<dbReference type="Pfam" id="PF03176">
    <property type="entry name" value="MMPL"/>
    <property type="match status" value="2"/>
</dbReference>
<feature type="transmembrane region" description="Helical" evidence="7">
    <location>
        <begin position="289"/>
        <end position="311"/>
    </location>
</feature>
<evidence type="ECO:0000256" key="2">
    <source>
        <dbReference type="ARBA" id="ARBA00010157"/>
    </source>
</evidence>
<feature type="transmembrane region" description="Helical" evidence="7">
    <location>
        <begin position="579"/>
        <end position="603"/>
    </location>
</feature>
<feature type="transmembrane region" description="Helical" evidence="7">
    <location>
        <begin position="22"/>
        <end position="41"/>
    </location>
</feature>